<accession>A0A3G9JDB3</accession>
<dbReference type="InterPro" id="IPR012854">
    <property type="entry name" value="Cu_amine_oxidase-like_N"/>
</dbReference>
<evidence type="ECO:0000259" key="1">
    <source>
        <dbReference type="Pfam" id="PF07833"/>
    </source>
</evidence>
<evidence type="ECO:0000313" key="3">
    <source>
        <dbReference type="Proteomes" id="UP000275368"/>
    </source>
</evidence>
<dbReference type="KEGG" id="pbk:Back11_33130"/>
<reference evidence="2 3" key="1">
    <citation type="submission" date="2018-11" db="EMBL/GenBank/DDBJ databases">
        <title>Complete genome sequence of Paenibacillus baekrokdamisoli strain KCTC 33723.</title>
        <authorList>
            <person name="Kang S.W."/>
            <person name="Lee K.C."/>
            <person name="Kim K.K."/>
            <person name="Kim J.S."/>
            <person name="Kim D.S."/>
            <person name="Ko S.H."/>
            <person name="Yang S.H."/>
            <person name="Lee J.S."/>
        </authorList>
    </citation>
    <scope>NUCLEOTIDE SEQUENCE [LARGE SCALE GENOMIC DNA]</scope>
    <source>
        <strain evidence="2 3">KCTC 33723</strain>
    </source>
</reference>
<name>A0A3G9JDB3_9BACL</name>
<dbReference type="Proteomes" id="UP000275368">
    <property type="component" value="Chromosome"/>
</dbReference>
<proteinExistence type="predicted"/>
<protein>
    <recommendedName>
        <fullName evidence="1">Copper amine oxidase-like N-terminal domain-containing protein</fullName>
    </recommendedName>
</protein>
<keyword evidence="3" id="KW-1185">Reference proteome</keyword>
<sequence>MKKQFVAVVLFAVFGATSVFGEEPVRIVAMNRVVQTDTAPIMDQGSLYVPIRAVAESLGAKVEWNAKTQTATVRKWSVTLRLAVGKKSATVEGILVPAGVGNQKAGQMEVNASLKLVNNRVYVPLRLVSEQFGYRVNWDGRTVSIGSPLSAAQQKTLYEGDLASARKLAAGLSEQARYLQEPLDVTLEPEVYDHAYLFPEGEVLRFYSIYGDTVSLVQIQEDFPVAIWQAHLEHANSVKDFLEENIKDQRGTAPIIQKPFLYHTWGMSGVLYWEEYARVGLDHTFTKTGYKGSNDGKVSESGLTKLELPGEKRVDAGLAKQNPTSIRNK</sequence>
<gene>
    <name evidence="2" type="ORF">Back11_33130</name>
</gene>
<dbReference type="InterPro" id="IPR036582">
    <property type="entry name" value="Mao_N_sf"/>
</dbReference>
<dbReference type="SUPFAM" id="SSF55383">
    <property type="entry name" value="Copper amine oxidase, domain N"/>
    <property type="match status" value="1"/>
</dbReference>
<feature type="domain" description="Copper amine oxidase-like N-terminal" evidence="1">
    <location>
        <begin position="31"/>
        <end position="144"/>
    </location>
</feature>
<dbReference type="OrthoDB" id="2005648at2"/>
<organism evidence="2 3">
    <name type="scientific">Paenibacillus baekrokdamisoli</name>
    <dbReference type="NCBI Taxonomy" id="1712516"/>
    <lineage>
        <taxon>Bacteria</taxon>
        <taxon>Bacillati</taxon>
        <taxon>Bacillota</taxon>
        <taxon>Bacilli</taxon>
        <taxon>Bacillales</taxon>
        <taxon>Paenibacillaceae</taxon>
        <taxon>Paenibacillus</taxon>
    </lineage>
</organism>
<dbReference type="Gene3D" id="3.30.457.10">
    <property type="entry name" value="Copper amine oxidase-like, N-terminal domain"/>
    <property type="match status" value="1"/>
</dbReference>
<dbReference type="Pfam" id="PF07833">
    <property type="entry name" value="Cu_amine_oxidN1"/>
    <property type="match status" value="1"/>
</dbReference>
<dbReference type="EMBL" id="AP019308">
    <property type="protein sequence ID" value="BBH21968.1"/>
    <property type="molecule type" value="Genomic_DNA"/>
</dbReference>
<evidence type="ECO:0000313" key="2">
    <source>
        <dbReference type="EMBL" id="BBH21968.1"/>
    </source>
</evidence>
<dbReference type="AlphaFoldDB" id="A0A3G9JDB3"/>